<dbReference type="EMBL" id="JABEBT010000083">
    <property type="protein sequence ID" value="KAF7633163.1"/>
    <property type="molecule type" value="Genomic_DNA"/>
</dbReference>
<sequence>MTSFIHSNGNKCLAAIYRQLPIFFWQNLFNILKGKEKLKKN</sequence>
<dbReference type="Proteomes" id="UP000605970">
    <property type="component" value="Unassembled WGS sequence"/>
</dbReference>
<keyword evidence="2" id="KW-1185">Reference proteome</keyword>
<name>A0A8S9ZIW9_9BILA</name>
<accession>A0A8S9ZIW9</accession>
<reference evidence="1" key="1">
    <citation type="journal article" date="2020" name="Ecol. Evol.">
        <title>Genome structure and content of the rice root-knot nematode (Meloidogyne graminicola).</title>
        <authorList>
            <person name="Phan N.T."/>
            <person name="Danchin E.G.J."/>
            <person name="Klopp C."/>
            <person name="Perfus-Barbeoch L."/>
            <person name="Kozlowski D.K."/>
            <person name="Koutsovoulos G.D."/>
            <person name="Lopez-Roques C."/>
            <person name="Bouchez O."/>
            <person name="Zahm M."/>
            <person name="Besnard G."/>
            <person name="Bellafiore S."/>
        </authorList>
    </citation>
    <scope>NUCLEOTIDE SEQUENCE</scope>
    <source>
        <strain evidence="1">VN-18</strain>
    </source>
</reference>
<organism evidence="1 2">
    <name type="scientific">Meloidogyne graminicola</name>
    <dbReference type="NCBI Taxonomy" id="189291"/>
    <lineage>
        <taxon>Eukaryota</taxon>
        <taxon>Metazoa</taxon>
        <taxon>Ecdysozoa</taxon>
        <taxon>Nematoda</taxon>
        <taxon>Chromadorea</taxon>
        <taxon>Rhabditida</taxon>
        <taxon>Tylenchina</taxon>
        <taxon>Tylenchomorpha</taxon>
        <taxon>Tylenchoidea</taxon>
        <taxon>Meloidogynidae</taxon>
        <taxon>Meloidogyninae</taxon>
        <taxon>Meloidogyne</taxon>
    </lineage>
</organism>
<comment type="caution">
    <text evidence="1">The sequence shown here is derived from an EMBL/GenBank/DDBJ whole genome shotgun (WGS) entry which is preliminary data.</text>
</comment>
<evidence type="ECO:0000313" key="2">
    <source>
        <dbReference type="Proteomes" id="UP000605970"/>
    </source>
</evidence>
<evidence type="ECO:0000313" key="1">
    <source>
        <dbReference type="EMBL" id="KAF7633163.1"/>
    </source>
</evidence>
<protein>
    <submittedName>
        <fullName evidence="1">Uncharacterized protein</fullName>
    </submittedName>
</protein>
<dbReference type="AlphaFoldDB" id="A0A8S9ZIW9"/>
<gene>
    <name evidence="1" type="ORF">Mgra_00007442</name>
</gene>
<proteinExistence type="predicted"/>